<keyword evidence="2" id="KW-1185">Reference proteome</keyword>
<dbReference type="Ensembl" id="ENSOMET00000007641.1">
    <property type="protein sequence ID" value="ENSOMEP00000005344.1"/>
    <property type="gene ID" value="ENSOMEG00000006330.1"/>
</dbReference>
<dbReference type="AlphaFoldDB" id="A0A3B3BJE6"/>
<evidence type="ECO:0000313" key="1">
    <source>
        <dbReference type="Ensembl" id="ENSOMEP00000005344.1"/>
    </source>
</evidence>
<reference evidence="1" key="1">
    <citation type="submission" date="2025-08" db="UniProtKB">
        <authorList>
            <consortium name="Ensembl"/>
        </authorList>
    </citation>
    <scope>IDENTIFICATION</scope>
</reference>
<sequence length="85" mass="9157">MNLKTFSFCGSLKHSTTGRCPLPFLSPGRKDPEPSSTDTGSSLRFFLTCPQTMLIKSSSVGAKPTQQCSGDVLRCLPVNEAFSQV</sequence>
<reference evidence="1" key="2">
    <citation type="submission" date="2025-09" db="UniProtKB">
        <authorList>
            <consortium name="Ensembl"/>
        </authorList>
    </citation>
    <scope>IDENTIFICATION</scope>
</reference>
<dbReference type="PaxDb" id="30732-ENSOMEP00000005344"/>
<evidence type="ECO:0000313" key="2">
    <source>
        <dbReference type="Proteomes" id="UP000261560"/>
    </source>
</evidence>
<dbReference type="Proteomes" id="UP000261560">
    <property type="component" value="Unplaced"/>
</dbReference>
<protein>
    <submittedName>
        <fullName evidence="1">Uncharacterized protein</fullName>
    </submittedName>
</protein>
<proteinExistence type="predicted"/>
<organism evidence="1 2">
    <name type="scientific">Oryzias melastigma</name>
    <name type="common">Marine medaka</name>
    <dbReference type="NCBI Taxonomy" id="30732"/>
    <lineage>
        <taxon>Eukaryota</taxon>
        <taxon>Metazoa</taxon>
        <taxon>Chordata</taxon>
        <taxon>Craniata</taxon>
        <taxon>Vertebrata</taxon>
        <taxon>Euteleostomi</taxon>
        <taxon>Actinopterygii</taxon>
        <taxon>Neopterygii</taxon>
        <taxon>Teleostei</taxon>
        <taxon>Neoteleostei</taxon>
        <taxon>Acanthomorphata</taxon>
        <taxon>Ovalentaria</taxon>
        <taxon>Atherinomorphae</taxon>
        <taxon>Beloniformes</taxon>
        <taxon>Adrianichthyidae</taxon>
        <taxon>Oryziinae</taxon>
        <taxon>Oryzias</taxon>
    </lineage>
</organism>
<accession>A0A3B3BJE6</accession>
<name>A0A3B3BJE6_ORYME</name>